<gene>
    <name evidence="3" type="ORF">Vretifemale_8796</name>
    <name evidence="4" type="ORF">Vretimale_18321</name>
</gene>
<evidence type="ECO:0000313" key="4">
    <source>
        <dbReference type="EMBL" id="GIM15585.1"/>
    </source>
</evidence>
<keyword evidence="1" id="KW-0175">Coiled coil</keyword>
<feature type="compositionally biased region" description="Basic residues" evidence="2">
    <location>
        <begin position="476"/>
        <end position="489"/>
    </location>
</feature>
<dbReference type="Proteomes" id="UP000722791">
    <property type="component" value="Unassembled WGS sequence"/>
</dbReference>
<accession>A0A8J4CD79</accession>
<comment type="caution">
    <text evidence="3">The sequence shown here is derived from an EMBL/GenBank/DDBJ whole genome shotgun (WGS) entry which is preliminary data.</text>
</comment>
<organism evidence="3 5">
    <name type="scientific">Volvox reticuliferus</name>
    <dbReference type="NCBI Taxonomy" id="1737510"/>
    <lineage>
        <taxon>Eukaryota</taxon>
        <taxon>Viridiplantae</taxon>
        <taxon>Chlorophyta</taxon>
        <taxon>core chlorophytes</taxon>
        <taxon>Chlorophyceae</taxon>
        <taxon>CS clade</taxon>
        <taxon>Chlamydomonadales</taxon>
        <taxon>Volvocaceae</taxon>
        <taxon>Volvox</taxon>
    </lineage>
</organism>
<evidence type="ECO:0000313" key="5">
    <source>
        <dbReference type="Proteomes" id="UP000747110"/>
    </source>
</evidence>
<feature type="region of interest" description="Disordered" evidence="2">
    <location>
        <begin position="403"/>
        <end position="450"/>
    </location>
</feature>
<feature type="region of interest" description="Disordered" evidence="2">
    <location>
        <begin position="469"/>
        <end position="489"/>
    </location>
</feature>
<protein>
    <submittedName>
        <fullName evidence="3">Uncharacterized protein</fullName>
    </submittedName>
</protein>
<name>A0A8J4CD79_9CHLO</name>
<evidence type="ECO:0000256" key="1">
    <source>
        <dbReference type="SAM" id="Coils"/>
    </source>
</evidence>
<evidence type="ECO:0000256" key="2">
    <source>
        <dbReference type="SAM" id="MobiDB-lite"/>
    </source>
</evidence>
<dbReference type="Proteomes" id="UP000747110">
    <property type="component" value="Unassembled WGS sequence"/>
</dbReference>
<keyword evidence="5" id="KW-1185">Reference proteome</keyword>
<feature type="coiled-coil region" evidence="1">
    <location>
        <begin position="537"/>
        <end position="571"/>
    </location>
</feature>
<feature type="compositionally biased region" description="Low complexity" evidence="2">
    <location>
        <begin position="597"/>
        <end position="614"/>
    </location>
</feature>
<dbReference type="OrthoDB" id="548923at2759"/>
<proteinExistence type="predicted"/>
<dbReference type="EMBL" id="BNCP01000016">
    <property type="protein sequence ID" value="GIL79467.1"/>
    <property type="molecule type" value="Genomic_DNA"/>
</dbReference>
<sequence length="888" mass="92181">MTDAAMASLSTISTTGLGLPAGGMEALKYAAQADMFQDDPNFYAWLEEWTGKGDDESIMIDAFNTLTDYGMQFEFQQQQQQQLESSASAVRFPAEENAFLAGNNSLNAETALPQKLHQAQLGSLPGAASSCPSLASNCISRPGERNCHWGLRSPPESSVGNSSASLSSAALSPYSFSSCPAAPDAATAMAMSVAPEVNPNSGSAGISAASDAGPFDAASFIAPLTRGLDTYHVPADVSCLLGNSIDPAASTPPSAFPEIRVPSHGTVTSYAGAPSPIVQNSVSNPGPPAAGPPVVGTTTTAPGSGGGLRPELLNAPSLEQLIVRAICGNCVGAVDGRRAADPATANPSSGVAGGLSSLGMAVLGAGGFGHPSTAIGSGVAGEMGASALTSCFVRDSSGSLGDGATDSAVCSMDEDSRSGSGRFTSLGMPTQQGSSMRSMPTTCAGGPSAGARTHGLRLKSSFSGGPAGPHAYGWHGHGHGHGPPHHHYHGNPVSNIHRHSHVGKAVAAACGVGGSRSMVGVNAYGKPTRSARSKAVFAALEAEVAGKLSELEALQHENATLTQRVEILEVAVERQSSVLNLMTAAITAERGTAAAATSATRAAPARPPVGGEAAVKQSWPLPGIDTGAENATTMAAGKVPASASESAAGRDLVATGPELLEWARKCTLEMYVAWYKEHLQDVSMTLLALEDSSPDPEVESRLVQLVASCWLRTSLVCIFQPLTQLRLKGLNLETNKYAEPPEQHWMDVIKFMTVSPQQVAEMENLFHSYNLLHGSFRAELQDTQREVTQMVEAHDSVGHEQCTHLGLAFAIQQTALLKRVRSILQKTHLLYSSTIGVAAMRILKPKEFAKCSVQSYPYYPCGPSLMRACCQLRSMKAIWGAGATGCNC</sequence>
<reference evidence="3" key="1">
    <citation type="journal article" date="2021" name="Proc. Natl. Acad. Sci. U.S.A.">
        <title>Three genomes in the algal genus Volvox reveal the fate of a haploid sex-determining region after a transition to homothallism.</title>
        <authorList>
            <person name="Yamamoto K."/>
            <person name="Hamaji T."/>
            <person name="Kawai-Toyooka H."/>
            <person name="Matsuzaki R."/>
            <person name="Takahashi F."/>
            <person name="Nishimura Y."/>
            <person name="Kawachi M."/>
            <person name="Noguchi H."/>
            <person name="Minakuchi Y."/>
            <person name="Umen J.G."/>
            <person name="Toyoda A."/>
            <person name="Nozaki H."/>
        </authorList>
    </citation>
    <scope>NUCLEOTIDE SEQUENCE</scope>
    <source>
        <strain evidence="4">NIES-3785</strain>
        <strain evidence="3">NIES-3786</strain>
    </source>
</reference>
<dbReference type="EMBL" id="BNCQ01000066">
    <property type="protein sequence ID" value="GIM15585.1"/>
    <property type="molecule type" value="Genomic_DNA"/>
</dbReference>
<evidence type="ECO:0000313" key="3">
    <source>
        <dbReference type="EMBL" id="GIL79467.1"/>
    </source>
</evidence>
<feature type="compositionally biased region" description="Polar residues" evidence="2">
    <location>
        <begin position="418"/>
        <end position="441"/>
    </location>
</feature>
<dbReference type="AlphaFoldDB" id="A0A8J4CD79"/>
<feature type="region of interest" description="Disordered" evidence="2">
    <location>
        <begin position="597"/>
        <end position="621"/>
    </location>
</feature>